<protein>
    <submittedName>
        <fullName evidence="1">Uncharacterized protein</fullName>
    </submittedName>
</protein>
<accession>A0A7J8KAM0</accession>
<dbReference type="AlphaFoldDB" id="A0A7J8KAM0"/>
<name>A0A7J8KAM0_ROUAE</name>
<gene>
    <name evidence="1" type="ORF">HJG63_007773</name>
</gene>
<proteinExistence type="predicted"/>
<evidence type="ECO:0000313" key="2">
    <source>
        <dbReference type="Proteomes" id="UP000593571"/>
    </source>
</evidence>
<keyword evidence="2" id="KW-1185">Reference proteome</keyword>
<comment type="caution">
    <text evidence="1">The sequence shown here is derived from an EMBL/GenBank/DDBJ whole genome shotgun (WGS) entry which is preliminary data.</text>
</comment>
<evidence type="ECO:0000313" key="1">
    <source>
        <dbReference type="EMBL" id="KAF6505882.1"/>
    </source>
</evidence>
<reference evidence="1 2" key="1">
    <citation type="journal article" date="2020" name="Nature">
        <title>Six reference-quality genomes reveal evolution of bat adaptations.</title>
        <authorList>
            <person name="Jebb D."/>
            <person name="Huang Z."/>
            <person name="Pippel M."/>
            <person name="Hughes G.M."/>
            <person name="Lavrichenko K."/>
            <person name="Devanna P."/>
            <person name="Winkler S."/>
            <person name="Jermiin L.S."/>
            <person name="Skirmuntt E.C."/>
            <person name="Katzourakis A."/>
            <person name="Burkitt-Gray L."/>
            <person name="Ray D.A."/>
            <person name="Sullivan K.A.M."/>
            <person name="Roscito J.G."/>
            <person name="Kirilenko B.M."/>
            <person name="Davalos L.M."/>
            <person name="Corthals A.P."/>
            <person name="Power M.L."/>
            <person name="Jones G."/>
            <person name="Ransome R.D."/>
            <person name="Dechmann D.K.N."/>
            <person name="Locatelli A.G."/>
            <person name="Puechmaille S.J."/>
            <person name="Fedrigo O."/>
            <person name="Jarvis E.D."/>
            <person name="Hiller M."/>
            <person name="Vernes S.C."/>
            <person name="Myers E.W."/>
            <person name="Teeling E.C."/>
        </authorList>
    </citation>
    <scope>NUCLEOTIDE SEQUENCE [LARGE SCALE GENOMIC DNA]</scope>
    <source>
        <strain evidence="1">MRouAeg1</strain>
        <tissue evidence="1">Muscle</tissue>
    </source>
</reference>
<dbReference type="EMBL" id="JACASE010000001">
    <property type="protein sequence ID" value="KAF6505882.1"/>
    <property type="molecule type" value="Genomic_DNA"/>
</dbReference>
<organism evidence="1 2">
    <name type="scientific">Rousettus aegyptiacus</name>
    <name type="common">Egyptian fruit bat</name>
    <name type="synonym">Pteropus aegyptiacus</name>
    <dbReference type="NCBI Taxonomy" id="9407"/>
    <lineage>
        <taxon>Eukaryota</taxon>
        <taxon>Metazoa</taxon>
        <taxon>Chordata</taxon>
        <taxon>Craniata</taxon>
        <taxon>Vertebrata</taxon>
        <taxon>Euteleostomi</taxon>
        <taxon>Mammalia</taxon>
        <taxon>Eutheria</taxon>
        <taxon>Laurasiatheria</taxon>
        <taxon>Chiroptera</taxon>
        <taxon>Yinpterochiroptera</taxon>
        <taxon>Pteropodoidea</taxon>
        <taxon>Pteropodidae</taxon>
        <taxon>Rousettinae</taxon>
        <taxon>Rousettus</taxon>
    </lineage>
</organism>
<sequence>MAFGKGYGLPVLQHSRGLVLPVHRWTLNNNWGQAWAQGPELGLTAWLHHWPRDVPSLCLSFYCRVVPYCRVAVTVRSSDMSSAYLASGSLTGTCHKTAEGAAMCEHHLTCLSLLCRPLHGLPSSFSLHGICFYDGGAERSPTSAREHP</sequence>
<dbReference type="Proteomes" id="UP000593571">
    <property type="component" value="Unassembled WGS sequence"/>
</dbReference>